<reference evidence="1 2" key="1">
    <citation type="submission" date="2019-04" db="EMBL/GenBank/DDBJ databases">
        <title>Aspergillus burnettii sp. nov., novel species from soil in southeast Queensland.</title>
        <authorList>
            <person name="Gilchrist C.L.M."/>
            <person name="Pitt J.I."/>
            <person name="Lange L."/>
            <person name="Lacey H.J."/>
            <person name="Vuong D."/>
            <person name="Midgley D.J."/>
            <person name="Greenfield P."/>
            <person name="Bradbury M."/>
            <person name="Lacey E."/>
            <person name="Busk P.K."/>
            <person name="Pilgaard B."/>
            <person name="Chooi Y.H."/>
            <person name="Piggott A.M."/>
        </authorList>
    </citation>
    <scope>NUCLEOTIDE SEQUENCE [LARGE SCALE GENOMIC DNA]</scope>
    <source>
        <strain evidence="1 2">FRR 5400</strain>
    </source>
</reference>
<sequence length="79" mass="8683">MSTLWEGPKRYATASMSWARRVQFSAASEITTNLPQGAMARKLCSPLDETMFPDDTPLPSYCAIATCAMDTGEDDGFIR</sequence>
<proteinExistence type="predicted"/>
<accession>A0A8H6AG89</accession>
<name>A0A8H6AG89_PETAA</name>
<dbReference type="Proteomes" id="UP000541154">
    <property type="component" value="Unassembled WGS sequence"/>
</dbReference>
<dbReference type="EMBL" id="SPNV01000018">
    <property type="protein sequence ID" value="KAF5865573.1"/>
    <property type="molecule type" value="Genomic_DNA"/>
</dbReference>
<protein>
    <submittedName>
        <fullName evidence="1">Uncharacterized protein</fullName>
    </submittedName>
</protein>
<evidence type="ECO:0000313" key="1">
    <source>
        <dbReference type="EMBL" id="KAF5865573.1"/>
    </source>
</evidence>
<keyword evidence="2" id="KW-1185">Reference proteome</keyword>
<organism evidence="1 2">
    <name type="scientific">Petromyces alliaceus</name>
    <name type="common">Aspergillus alliaceus</name>
    <dbReference type="NCBI Taxonomy" id="209559"/>
    <lineage>
        <taxon>Eukaryota</taxon>
        <taxon>Fungi</taxon>
        <taxon>Dikarya</taxon>
        <taxon>Ascomycota</taxon>
        <taxon>Pezizomycotina</taxon>
        <taxon>Eurotiomycetes</taxon>
        <taxon>Eurotiomycetidae</taxon>
        <taxon>Eurotiales</taxon>
        <taxon>Aspergillaceae</taxon>
        <taxon>Aspergillus</taxon>
        <taxon>Aspergillus subgen. Circumdati</taxon>
    </lineage>
</organism>
<evidence type="ECO:0000313" key="2">
    <source>
        <dbReference type="Proteomes" id="UP000541154"/>
    </source>
</evidence>
<comment type="caution">
    <text evidence="1">The sequence shown here is derived from an EMBL/GenBank/DDBJ whole genome shotgun (WGS) entry which is preliminary data.</text>
</comment>
<gene>
    <name evidence="1" type="ORF">ETB97_003417</name>
</gene>
<dbReference type="AlphaFoldDB" id="A0A8H6AG89"/>